<name>A0AAD7VHJ7_QUISA</name>
<keyword evidence="5" id="KW-1185">Reference proteome</keyword>
<feature type="domain" description="DDT" evidence="3">
    <location>
        <begin position="127"/>
        <end position="192"/>
    </location>
</feature>
<keyword evidence="4" id="KW-0862">Zinc</keyword>
<comment type="subcellular location">
    <subcellularLocation>
        <location evidence="1">Nucleus</location>
    </subcellularLocation>
</comment>
<evidence type="ECO:0000313" key="5">
    <source>
        <dbReference type="Proteomes" id="UP001163823"/>
    </source>
</evidence>
<dbReference type="PROSITE" id="PS50827">
    <property type="entry name" value="DDT"/>
    <property type="match status" value="1"/>
</dbReference>
<protein>
    <submittedName>
        <fullName evidence="4">Zinc-finger domain of monoamine-oxidase A repressor R1 protein</fullName>
    </submittedName>
</protein>
<proteinExistence type="predicted"/>
<sequence>METEFTDAYQNNSSLKKPNVNEIPEIEMKSKGIDGIILGEKKNSKIRASKDVSLDTANKPKEMEGGRRDVRVLNTVKNNNAGAKSKTAVESQKVKCAVNSENREIVVSCPLPKGISLTNVSGIELPPEDVGHALQFLEFCAVFGKALNVKKGEPEALLKELIHRRSGRQGKTTVVDHFHIKLLSLIQRDSGIARPTLNPANGRHLWLKALVNLFSGSGLELKDLQLDSLDGIDVYYDLDLTRKLRLLNFLCE</sequence>
<gene>
    <name evidence="4" type="ORF">O6P43_005597</name>
</gene>
<comment type="caution">
    <text evidence="4">The sequence shown here is derived from an EMBL/GenBank/DDBJ whole genome shotgun (WGS) entry which is preliminary data.</text>
</comment>
<evidence type="ECO:0000259" key="3">
    <source>
        <dbReference type="PROSITE" id="PS50827"/>
    </source>
</evidence>
<dbReference type="GO" id="GO:0005634">
    <property type="term" value="C:nucleus"/>
    <property type="evidence" value="ECO:0007669"/>
    <property type="project" value="UniProtKB-SubCell"/>
</dbReference>
<reference evidence="4" key="1">
    <citation type="journal article" date="2023" name="Science">
        <title>Elucidation of the pathway for biosynthesis of saponin adjuvants from the soapbark tree.</title>
        <authorList>
            <person name="Reed J."/>
            <person name="Orme A."/>
            <person name="El-Demerdash A."/>
            <person name="Owen C."/>
            <person name="Martin L.B.B."/>
            <person name="Misra R.C."/>
            <person name="Kikuchi S."/>
            <person name="Rejzek M."/>
            <person name="Martin A.C."/>
            <person name="Harkess A."/>
            <person name="Leebens-Mack J."/>
            <person name="Louveau T."/>
            <person name="Stephenson M.J."/>
            <person name="Osbourn A."/>
        </authorList>
    </citation>
    <scope>NUCLEOTIDE SEQUENCE</scope>
    <source>
        <strain evidence="4">S10</strain>
    </source>
</reference>
<dbReference type="KEGG" id="qsa:O6P43_005597"/>
<dbReference type="InterPro" id="IPR018501">
    <property type="entry name" value="DDT_dom"/>
</dbReference>
<accession>A0AAD7VHJ7</accession>
<dbReference type="Proteomes" id="UP001163823">
    <property type="component" value="Chromosome 3"/>
</dbReference>
<dbReference type="EMBL" id="JARAOO010000003">
    <property type="protein sequence ID" value="KAJ7975715.1"/>
    <property type="molecule type" value="Genomic_DNA"/>
</dbReference>
<keyword evidence="2" id="KW-0539">Nucleus</keyword>
<dbReference type="AlphaFoldDB" id="A0AAD7VHJ7"/>
<evidence type="ECO:0000313" key="4">
    <source>
        <dbReference type="EMBL" id="KAJ7975715.1"/>
    </source>
</evidence>
<dbReference type="GO" id="GO:0008270">
    <property type="term" value="F:zinc ion binding"/>
    <property type="evidence" value="ECO:0007669"/>
    <property type="project" value="UniProtKB-KW"/>
</dbReference>
<organism evidence="4 5">
    <name type="scientific">Quillaja saponaria</name>
    <name type="common">Soap bark tree</name>
    <dbReference type="NCBI Taxonomy" id="32244"/>
    <lineage>
        <taxon>Eukaryota</taxon>
        <taxon>Viridiplantae</taxon>
        <taxon>Streptophyta</taxon>
        <taxon>Embryophyta</taxon>
        <taxon>Tracheophyta</taxon>
        <taxon>Spermatophyta</taxon>
        <taxon>Magnoliopsida</taxon>
        <taxon>eudicotyledons</taxon>
        <taxon>Gunneridae</taxon>
        <taxon>Pentapetalae</taxon>
        <taxon>rosids</taxon>
        <taxon>fabids</taxon>
        <taxon>Fabales</taxon>
        <taxon>Quillajaceae</taxon>
        <taxon>Quillaja</taxon>
    </lineage>
</organism>
<keyword evidence="4" id="KW-0863">Zinc-finger</keyword>
<evidence type="ECO:0000256" key="2">
    <source>
        <dbReference type="ARBA" id="ARBA00023242"/>
    </source>
</evidence>
<keyword evidence="4" id="KW-0479">Metal-binding</keyword>
<evidence type="ECO:0000256" key="1">
    <source>
        <dbReference type="ARBA" id="ARBA00004123"/>
    </source>
</evidence>